<reference evidence="2" key="1">
    <citation type="submission" date="2015-04" db="EMBL/GenBank/DDBJ databases">
        <title>Carnobacterium maltaromaticum LMA28 complete chromosome sequence.</title>
        <authorList>
            <person name="Borges F."/>
            <person name="Cailliez-Grimal C."/>
        </authorList>
    </citation>
    <scope>NUCLEOTIDE SEQUENCE [LARGE SCALE GENOMIC DNA]</scope>
    <source>
        <strain evidence="2">LMA28</strain>
        <plasmid evidence="2">megaplasmid</plasmid>
    </source>
</reference>
<proteinExistence type="predicted"/>
<geneLocation type="plasmid" evidence="2">
    <name>megaplasmid</name>
</geneLocation>
<feature type="transmembrane region" description="Helical" evidence="1">
    <location>
        <begin position="43"/>
        <end position="60"/>
    </location>
</feature>
<keyword evidence="1" id="KW-0812">Transmembrane</keyword>
<name>A0A1Z5AYL1_CARML</name>
<keyword evidence="2" id="KW-0614">Plasmid</keyword>
<organism evidence="2">
    <name type="scientific">Carnobacterium maltaromaticum</name>
    <name type="common">Carnobacterium piscicola</name>
    <dbReference type="NCBI Taxonomy" id="2751"/>
    <lineage>
        <taxon>Bacteria</taxon>
        <taxon>Bacillati</taxon>
        <taxon>Bacillota</taxon>
        <taxon>Bacilli</taxon>
        <taxon>Lactobacillales</taxon>
        <taxon>Carnobacteriaceae</taxon>
        <taxon>Carnobacterium</taxon>
    </lineage>
</organism>
<dbReference type="AlphaFoldDB" id="A0A1Z5AYL1"/>
<evidence type="ECO:0000313" key="2">
    <source>
        <dbReference type="EMBL" id="CRI06559.1"/>
    </source>
</evidence>
<keyword evidence="1" id="KW-0472">Membrane</keyword>
<evidence type="ECO:0000256" key="1">
    <source>
        <dbReference type="SAM" id="Phobius"/>
    </source>
</evidence>
<keyword evidence="1" id="KW-1133">Transmembrane helix</keyword>
<accession>A0A1Z5AYL1</accession>
<protein>
    <submittedName>
        <fullName evidence="2">Uncharacterized protein</fullName>
    </submittedName>
</protein>
<gene>
    <name evidence="2" type="ORF">BN424_mp0017</name>
</gene>
<sequence length="72" mass="8562">MKIHHIEFKGIRCDSALIMESRTMYSIKSTTKKVVKNLYVDDYPFLLLLVILLWRTLIVARKRIDLKNNIIK</sequence>
<reference evidence="2" key="2">
    <citation type="submission" date="2015-04" db="EMBL/GenBank/DDBJ databases">
        <title>Carnobacterium maltaromaticum LMA28 plasmids.</title>
        <authorList>
            <person name="Cailliez-Grimal C."/>
            <person name="Iskandar C."/>
        </authorList>
    </citation>
    <scope>NUCLEOTIDE SEQUENCE [LARGE SCALE GENOMIC DNA]</scope>
    <source>
        <strain evidence="2">LMA28</strain>
        <plasmid evidence="2">megaplasmid</plasmid>
    </source>
</reference>
<dbReference type="EMBL" id="LN846931">
    <property type="protein sequence ID" value="CRI06559.1"/>
    <property type="molecule type" value="Genomic_DNA"/>
</dbReference>